<organism evidence="2 3">
    <name type="scientific">Phrynocephalus forsythii</name>
    <dbReference type="NCBI Taxonomy" id="171643"/>
    <lineage>
        <taxon>Eukaryota</taxon>
        <taxon>Metazoa</taxon>
        <taxon>Chordata</taxon>
        <taxon>Craniata</taxon>
        <taxon>Vertebrata</taxon>
        <taxon>Euteleostomi</taxon>
        <taxon>Lepidosauria</taxon>
        <taxon>Squamata</taxon>
        <taxon>Bifurcata</taxon>
        <taxon>Unidentata</taxon>
        <taxon>Episquamata</taxon>
        <taxon>Toxicofera</taxon>
        <taxon>Iguania</taxon>
        <taxon>Acrodonta</taxon>
        <taxon>Agamidae</taxon>
        <taxon>Agaminae</taxon>
        <taxon>Phrynocephalus</taxon>
    </lineage>
</organism>
<protein>
    <submittedName>
        <fullName evidence="2">Uncharacterized protein</fullName>
    </submittedName>
</protein>
<sequence>MEGWKGVEFCSEEQRRNLCTCGVESCLRYSKKGINATRDKIVVEKDHHRKNKERGMSSPRASFRTRRLPLKVTADALKIEGHRSDSRQARKGTFLTFWKAMVGLVSITSLIYDVRFYVLDHMSP</sequence>
<keyword evidence="1" id="KW-0472">Membrane</keyword>
<proteinExistence type="predicted"/>
<evidence type="ECO:0000313" key="3">
    <source>
        <dbReference type="Proteomes" id="UP001142489"/>
    </source>
</evidence>
<accession>A0A9Q0Y342</accession>
<reference evidence="2" key="1">
    <citation type="journal article" date="2023" name="DNA Res.">
        <title>Chromosome-level genome assembly of Phrynocephalus forsythii using third-generation DNA sequencing and Hi-C analysis.</title>
        <authorList>
            <person name="Qi Y."/>
            <person name="Zhao W."/>
            <person name="Zhao Y."/>
            <person name="Niu C."/>
            <person name="Cao S."/>
            <person name="Zhang Y."/>
        </authorList>
    </citation>
    <scope>NUCLEOTIDE SEQUENCE</scope>
    <source>
        <tissue evidence="2">Muscle</tissue>
    </source>
</reference>
<gene>
    <name evidence="2" type="ORF">JRQ81_013789</name>
</gene>
<dbReference type="Proteomes" id="UP001142489">
    <property type="component" value="Unassembled WGS sequence"/>
</dbReference>
<evidence type="ECO:0000313" key="2">
    <source>
        <dbReference type="EMBL" id="KAJ7335848.1"/>
    </source>
</evidence>
<comment type="caution">
    <text evidence="2">The sequence shown here is derived from an EMBL/GenBank/DDBJ whole genome shotgun (WGS) entry which is preliminary data.</text>
</comment>
<feature type="transmembrane region" description="Helical" evidence="1">
    <location>
        <begin position="92"/>
        <end position="112"/>
    </location>
</feature>
<evidence type="ECO:0000256" key="1">
    <source>
        <dbReference type="SAM" id="Phobius"/>
    </source>
</evidence>
<keyword evidence="3" id="KW-1185">Reference proteome</keyword>
<dbReference type="EMBL" id="JAPFRF010000004">
    <property type="protein sequence ID" value="KAJ7335848.1"/>
    <property type="molecule type" value="Genomic_DNA"/>
</dbReference>
<dbReference type="AlphaFoldDB" id="A0A9Q0Y342"/>
<keyword evidence="1" id="KW-1133">Transmembrane helix</keyword>
<name>A0A9Q0Y342_9SAUR</name>
<keyword evidence="1" id="KW-0812">Transmembrane</keyword>